<dbReference type="WBParaSite" id="EVEC_0001032101-mRNA-1">
    <property type="protein sequence ID" value="EVEC_0001032101-mRNA-1"/>
    <property type="gene ID" value="EVEC_0001032101"/>
</dbReference>
<feature type="transmembrane region" description="Helical" evidence="4">
    <location>
        <begin position="427"/>
        <end position="446"/>
    </location>
</feature>
<dbReference type="Gene3D" id="4.10.1000.10">
    <property type="entry name" value="Zinc finger, CCCH-type"/>
    <property type="match status" value="1"/>
</dbReference>
<dbReference type="PANTHER" id="PTHR23102:SF24">
    <property type="entry name" value="CLEAVAGE AND POLYADENYLATION SPECIFICITY FACTOR SUBUNIT 4"/>
    <property type="match status" value="1"/>
</dbReference>
<dbReference type="STRING" id="51028.A0A0N4VHM0"/>
<evidence type="ECO:0000259" key="5">
    <source>
        <dbReference type="PROSITE" id="PS50103"/>
    </source>
</evidence>
<protein>
    <submittedName>
        <fullName evidence="8">C3H1-type domain-containing protein</fullName>
    </submittedName>
</protein>
<keyword evidence="2" id="KW-0863">Zinc-finger</keyword>
<accession>A0A0N4VHM0</accession>
<name>A0A0N4VHM0_ENTVE</name>
<dbReference type="PROSITE" id="PS50103">
    <property type="entry name" value="ZF_C3H1"/>
    <property type="match status" value="2"/>
</dbReference>
<dbReference type="InterPro" id="IPR000571">
    <property type="entry name" value="Znf_CCCH"/>
</dbReference>
<dbReference type="AlphaFoldDB" id="A0A0N4VHM0"/>
<feature type="domain" description="C3H1-type" evidence="5">
    <location>
        <begin position="363"/>
        <end position="389"/>
    </location>
</feature>
<dbReference type="SMART" id="SM00356">
    <property type="entry name" value="ZnF_C3H1"/>
    <property type="match status" value="3"/>
</dbReference>
<proteinExistence type="predicted"/>
<dbReference type="OrthoDB" id="3247158at2759"/>
<evidence type="ECO:0000313" key="6">
    <source>
        <dbReference type="EMBL" id="VDD94915.1"/>
    </source>
</evidence>
<feature type="region of interest" description="Disordered" evidence="3">
    <location>
        <begin position="1"/>
        <end position="22"/>
    </location>
</feature>
<evidence type="ECO:0000313" key="7">
    <source>
        <dbReference type="Proteomes" id="UP000274131"/>
    </source>
</evidence>
<dbReference type="GO" id="GO:0003723">
    <property type="term" value="F:RNA binding"/>
    <property type="evidence" value="ECO:0007669"/>
    <property type="project" value="InterPro"/>
</dbReference>
<keyword evidence="4" id="KW-0812">Transmembrane</keyword>
<keyword evidence="1" id="KW-0677">Repeat</keyword>
<keyword evidence="4" id="KW-1133">Transmembrane helix</keyword>
<evidence type="ECO:0000256" key="3">
    <source>
        <dbReference type="SAM" id="MobiDB-lite"/>
    </source>
</evidence>
<feature type="domain" description="C3H1-type" evidence="5">
    <location>
        <begin position="337"/>
        <end position="362"/>
    </location>
</feature>
<dbReference type="InterPro" id="IPR045348">
    <property type="entry name" value="CPSF4/Yth1"/>
</dbReference>
<evidence type="ECO:0000313" key="8">
    <source>
        <dbReference type="WBParaSite" id="EVEC_0001032101-mRNA-1"/>
    </source>
</evidence>
<feature type="zinc finger region" description="C3H1-type" evidence="2">
    <location>
        <begin position="363"/>
        <end position="389"/>
    </location>
</feature>
<sequence length="519" mass="58177">MSNNLWSQPPPPPPPLVFGTTYDDPGLQKTRIFLTNPGVSSGTFSSAVAETSCGADLANYREVIEPPPPPPFLLPAIPSTTVGNTTSSNILRTCEEYDRMSTSSDKERDASLTKRSRFTGTVYDLPEDSRRPQIAEGRTFPLKVRGEYLPYESVRGAEKDLHRFGSLPYQQSTGDLSDDPERPVILTATKFVRKLPIPHNNAVQNTPGKKDAIQHVSPRRVNSPNGRSSVEVIVEPSPGTSEETSLPKPSELKKAASSGTLSRNGMSWRRRKSNNGLTENSDISQAFVRAKGNYRLRRIKDQFFTEDSNECFEFAECGSCTPGIFCIYDHKGDSSHRTVKVCTRLLKGRCRKTKCKFLHSLQAHQMPVCDYYLRRICTEENCQFLHVKHADSAKPCDQFNRGICKLGDDVTFLINLLLISLTFRCVLLFYIKAFFVFVTVSVTHTIRNTFSIFRLRFRSPKPVASLTCPFPHRYFRAVIAKRGAETTSYELKSTGTFTDDDDEVGDELEDSGGVLLWPI</sequence>
<dbReference type="Proteomes" id="UP000274131">
    <property type="component" value="Unassembled WGS sequence"/>
</dbReference>
<feature type="region of interest" description="Disordered" evidence="3">
    <location>
        <begin position="197"/>
        <end position="279"/>
    </location>
</feature>
<keyword evidence="2" id="KW-0479">Metal-binding</keyword>
<keyword evidence="4" id="KW-0472">Membrane</keyword>
<keyword evidence="7" id="KW-1185">Reference proteome</keyword>
<evidence type="ECO:0000256" key="4">
    <source>
        <dbReference type="SAM" id="Phobius"/>
    </source>
</evidence>
<evidence type="ECO:0000256" key="1">
    <source>
        <dbReference type="ARBA" id="ARBA00022737"/>
    </source>
</evidence>
<dbReference type="PANTHER" id="PTHR23102">
    <property type="entry name" value="CLEAVAGE AND POLYADENYLATION SPECIFICITY FACTOR SUBUNIT 4-RELATED"/>
    <property type="match status" value="1"/>
</dbReference>
<feature type="zinc finger region" description="C3H1-type" evidence="2">
    <location>
        <begin position="337"/>
        <end position="362"/>
    </location>
</feature>
<reference evidence="6 7" key="2">
    <citation type="submission" date="2018-10" db="EMBL/GenBank/DDBJ databases">
        <authorList>
            <consortium name="Pathogen Informatics"/>
        </authorList>
    </citation>
    <scope>NUCLEOTIDE SEQUENCE [LARGE SCALE GENOMIC DNA]</scope>
</reference>
<keyword evidence="2" id="KW-0862">Zinc</keyword>
<organism evidence="8">
    <name type="scientific">Enterobius vermicularis</name>
    <name type="common">Human pinworm</name>
    <dbReference type="NCBI Taxonomy" id="51028"/>
    <lineage>
        <taxon>Eukaryota</taxon>
        <taxon>Metazoa</taxon>
        <taxon>Ecdysozoa</taxon>
        <taxon>Nematoda</taxon>
        <taxon>Chromadorea</taxon>
        <taxon>Rhabditida</taxon>
        <taxon>Spirurina</taxon>
        <taxon>Oxyuridomorpha</taxon>
        <taxon>Oxyuroidea</taxon>
        <taxon>Oxyuridae</taxon>
        <taxon>Enterobius</taxon>
    </lineage>
</organism>
<dbReference type="GO" id="GO:0008270">
    <property type="term" value="F:zinc ion binding"/>
    <property type="evidence" value="ECO:0007669"/>
    <property type="project" value="UniProtKB-KW"/>
</dbReference>
<gene>
    <name evidence="6" type="ORF">EVEC_LOCUS9666</name>
</gene>
<reference evidence="8" key="1">
    <citation type="submission" date="2017-02" db="UniProtKB">
        <authorList>
            <consortium name="WormBaseParasite"/>
        </authorList>
    </citation>
    <scope>IDENTIFICATION</scope>
</reference>
<evidence type="ECO:0000256" key="2">
    <source>
        <dbReference type="PROSITE-ProRule" id="PRU00723"/>
    </source>
</evidence>
<dbReference type="EMBL" id="UXUI01010211">
    <property type="protein sequence ID" value="VDD94915.1"/>
    <property type="molecule type" value="Genomic_DNA"/>
</dbReference>